<evidence type="ECO:0008006" key="3">
    <source>
        <dbReference type="Google" id="ProtNLM"/>
    </source>
</evidence>
<keyword evidence="2" id="KW-1185">Reference proteome</keyword>
<dbReference type="EMBL" id="JAVDUU010000001">
    <property type="protein sequence ID" value="MDR6941285.1"/>
    <property type="molecule type" value="Genomic_DNA"/>
</dbReference>
<evidence type="ECO:0000313" key="2">
    <source>
        <dbReference type="Proteomes" id="UP001247620"/>
    </source>
</evidence>
<dbReference type="PROSITE" id="PS51257">
    <property type="entry name" value="PROKAR_LIPOPROTEIN"/>
    <property type="match status" value="1"/>
</dbReference>
<sequence>MKHKILLCSICVFLFFSCKKEKKPTNAQTYPISFKVTGFSQTQVPIGGVGKTKTAALATQATDSIPVQKLVYILFSTGDAHATTLKRFTKGDAGFGTITDNVPPGNYIATFIGGSDRLIVEDDEGKGEYTPFYFHYPSNQWDDTFYKRVPITVTSSGINQGVAIDRFTSRLDLIIKDAIPAGTSRITVTFSDTSLVDAKSGLKFYPGTNFTSKTINAADIGKTNYTITMYNLNNIKPFDVSISYYGINPNGPLDTKVIRNVVCKTNTRTILSGDLFTPTNSEFTIAINQDWNTPVTVNF</sequence>
<gene>
    <name evidence="1" type="ORF">J2W55_001113</name>
</gene>
<accession>A0ABU1T7T8</accession>
<dbReference type="Proteomes" id="UP001247620">
    <property type="component" value="Unassembled WGS sequence"/>
</dbReference>
<protein>
    <recommendedName>
        <fullName evidence="3">Fimbrillin-A associated anchor protein Mfa1 and Mfa2</fullName>
    </recommendedName>
</protein>
<reference evidence="1 2" key="1">
    <citation type="submission" date="2023-07" db="EMBL/GenBank/DDBJ databases">
        <title>Sorghum-associated microbial communities from plants grown in Nebraska, USA.</title>
        <authorList>
            <person name="Schachtman D."/>
        </authorList>
    </citation>
    <scope>NUCLEOTIDE SEQUENCE [LARGE SCALE GENOMIC DNA]</scope>
    <source>
        <strain evidence="1 2">3262</strain>
    </source>
</reference>
<proteinExistence type="predicted"/>
<evidence type="ECO:0000313" key="1">
    <source>
        <dbReference type="EMBL" id="MDR6941285.1"/>
    </source>
</evidence>
<organism evidence="1 2">
    <name type="scientific">Mucilaginibacter pocheonensis</name>
    <dbReference type="NCBI Taxonomy" id="398050"/>
    <lineage>
        <taxon>Bacteria</taxon>
        <taxon>Pseudomonadati</taxon>
        <taxon>Bacteroidota</taxon>
        <taxon>Sphingobacteriia</taxon>
        <taxon>Sphingobacteriales</taxon>
        <taxon>Sphingobacteriaceae</taxon>
        <taxon>Mucilaginibacter</taxon>
    </lineage>
</organism>
<comment type="caution">
    <text evidence="1">The sequence shown here is derived from an EMBL/GenBank/DDBJ whole genome shotgun (WGS) entry which is preliminary data.</text>
</comment>
<dbReference type="RefSeq" id="WP_310092869.1">
    <property type="nucleotide sequence ID" value="NZ_JAVDUU010000001.1"/>
</dbReference>
<name>A0ABU1T7T8_9SPHI</name>